<keyword evidence="4" id="KW-1185">Reference proteome</keyword>
<dbReference type="RefSeq" id="WP_166233415.1">
    <property type="nucleotide sequence ID" value="NZ_CP049865.1"/>
</dbReference>
<feature type="signal peptide" evidence="2">
    <location>
        <begin position="1"/>
        <end position="21"/>
    </location>
</feature>
<dbReference type="AlphaFoldDB" id="A0A6G7Y6J9"/>
<protein>
    <recommendedName>
        <fullName evidence="5">DUF4333 domain-containing protein</fullName>
    </recommendedName>
</protein>
<evidence type="ECO:0000313" key="4">
    <source>
        <dbReference type="Proteomes" id="UP000501058"/>
    </source>
</evidence>
<feature type="compositionally biased region" description="Pro residues" evidence="1">
    <location>
        <begin position="51"/>
        <end position="66"/>
    </location>
</feature>
<gene>
    <name evidence="3" type="ORF">G7070_08725</name>
</gene>
<evidence type="ECO:0000256" key="1">
    <source>
        <dbReference type="SAM" id="MobiDB-lite"/>
    </source>
</evidence>
<dbReference type="Proteomes" id="UP000501058">
    <property type="component" value="Chromosome"/>
</dbReference>
<feature type="compositionally biased region" description="Low complexity" evidence="1">
    <location>
        <begin position="32"/>
        <end position="50"/>
    </location>
</feature>
<evidence type="ECO:0008006" key="5">
    <source>
        <dbReference type="Google" id="ProtNLM"/>
    </source>
</evidence>
<accession>A0A6G7Y6J9</accession>
<sequence>MKRSRLAAVGLLLVSALGASGCSVLSAFPSAPTTTAPVTGAPTSPAAKPSAPVPSSPAPSATPTPTPTMNAEGRMQSRPEGIATSVENELEKQVGRRPKVDCGSEPVWIAPGDTLPCSLTDGSDVYDVAVTITHVTPDGTFVFDFEVAQTPRK</sequence>
<reference evidence="3 4" key="1">
    <citation type="submission" date="2020-03" db="EMBL/GenBank/DDBJ databases">
        <title>Propioniciclava sp. nov., isolated from Hydrophilus acuminatus.</title>
        <authorList>
            <person name="Hyun D.-W."/>
            <person name="Bae J.-W."/>
        </authorList>
    </citation>
    <scope>NUCLEOTIDE SEQUENCE [LARGE SCALE GENOMIC DNA]</scope>
    <source>
        <strain evidence="3 4">HDW11</strain>
    </source>
</reference>
<keyword evidence="2" id="KW-0732">Signal</keyword>
<dbReference type="PROSITE" id="PS51257">
    <property type="entry name" value="PROKAR_LIPOPROTEIN"/>
    <property type="match status" value="1"/>
</dbReference>
<name>A0A6G7Y6J9_9ACTN</name>
<proteinExistence type="predicted"/>
<evidence type="ECO:0000256" key="2">
    <source>
        <dbReference type="SAM" id="SignalP"/>
    </source>
</evidence>
<evidence type="ECO:0000313" key="3">
    <source>
        <dbReference type="EMBL" id="QIK72339.1"/>
    </source>
</evidence>
<feature type="chain" id="PRO_5038597777" description="DUF4333 domain-containing protein" evidence="2">
    <location>
        <begin position="22"/>
        <end position="153"/>
    </location>
</feature>
<organism evidence="3 4">
    <name type="scientific">Propioniciclava coleopterorum</name>
    <dbReference type="NCBI Taxonomy" id="2714937"/>
    <lineage>
        <taxon>Bacteria</taxon>
        <taxon>Bacillati</taxon>
        <taxon>Actinomycetota</taxon>
        <taxon>Actinomycetes</taxon>
        <taxon>Propionibacteriales</taxon>
        <taxon>Propionibacteriaceae</taxon>
        <taxon>Propioniciclava</taxon>
    </lineage>
</organism>
<feature type="region of interest" description="Disordered" evidence="1">
    <location>
        <begin position="32"/>
        <end position="76"/>
    </location>
</feature>
<dbReference type="KEGG" id="prv:G7070_08725"/>
<dbReference type="EMBL" id="CP049865">
    <property type="protein sequence ID" value="QIK72339.1"/>
    <property type="molecule type" value="Genomic_DNA"/>
</dbReference>